<dbReference type="GO" id="GO:0008381">
    <property type="term" value="F:mechanosensitive monoatomic ion channel activity"/>
    <property type="evidence" value="ECO:0007669"/>
    <property type="project" value="InterPro"/>
</dbReference>
<reference evidence="10 11" key="1">
    <citation type="submission" date="2010-06" db="EMBL/GenBank/DDBJ databases">
        <title>Complete sequence of chromosome of Nitrosococcus watsoni C-113.</title>
        <authorList>
            <consortium name="US DOE Joint Genome Institute"/>
            <person name="Lucas S."/>
            <person name="Copeland A."/>
            <person name="Lapidus A."/>
            <person name="Cheng J.-F."/>
            <person name="Bruce D."/>
            <person name="Goodwin L."/>
            <person name="Pitluck S."/>
            <person name="Malfatti S.A."/>
            <person name="Chain P.S.G."/>
            <person name="Land M."/>
            <person name="Hauser L."/>
            <person name="Kyrpides N."/>
            <person name="Ivanova N."/>
            <person name="Cambell M.A."/>
            <person name="Heidelberg J.F."/>
            <person name="Klotz M.G."/>
            <person name="Woyke T."/>
        </authorList>
    </citation>
    <scope>NUCLEOTIDE SEQUENCE [LARGE SCALE GENOMIC DNA]</scope>
    <source>
        <strain evidence="10 11">C-113</strain>
    </source>
</reference>
<feature type="transmembrane region" description="Helical" evidence="7">
    <location>
        <begin position="60"/>
        <end position="78"/>
    </location>
</feature>
<dbReference type="RefSeq" id="WP_013220677.1">
    <property type="nucleotide sequence ID" value="NC_014315.1"/>
</dbReference>
<evidence type="ECO:0000313" key="11">
    <source>
        <dbReference type="Proteomes" id="UP000000393"/>
    </source>
</evidence>
<keyword evidence="6 7" id="KW-0472">Membrane</keyword>
<dbReference type="SUPFAM" id="SSF50182">
    <property type="entry name" value="Sm-like ribonucleoproteins"/>
    <property type="match status" value="1"/>
</dbReference>
<dbReference type="HOGENOM" id="CLU_062814_1_0_6"/>
<keyword evidence="7" id="KW-0407">Ion channel</keyword>
<dbReference type="OrthoDB" id="9775207at2"/>
<keyword evidence="3" id="KW-1003">Cell membrane</keyword>
<comment type="subcellular location">
    <subcellularLocation>
        <location evidence="7">Cell inner membrane</location>
        <topology evidence="7">Multi-pass membrane protein</topology>
    </subcellularLocation>
    <subcellularLocation>
        <location evidence="1">Cell membrane</location>
        <topology evidence="1">Multi-pass membrane protein</topology>
    </subcellularLocation>
</comment>
<dbReference type="PANTHER" id="PTHR30221:SF1">
    <property type="entry name" value="SMALL-CONDUCTANCE MECHANOSENSITIVE CHANNEL"/>
    <property type="match status" value="1"/>
</dbReference>
<feature type="transmembrane region" description="Helical" evidence="7">
    <location>
        <begin position="18"/>
        <end position="39"/>
    </location>
</feature>
<dbReference type="PANTHER" id="PTHR30221">
    <property type="entry name" value="SMALL-CONDUCTANCE MECHANOSENSITIVE CHANNEL"/>
    <property type="match status" value="1"/>
</dbReference>
<keyword evidence="7" id="KW-0997">Cell inner membrane</keyword>
<dbReference type="GO" id="GO:0005886">
    <property type="term" value="C:plasma membrane"/>
    <property type="evidence" value="ECO:0007669"/>
    <property type="project" value="UniProtKB-SubCell"/>
</dbReference>
<sequence length="275" mass="30808">MSSETITDIFQDPSKIGLLQVFLIIAFSWLLLRLIDWFIPWLAERLAGGARLYLLPSMPILKFVILVIATTLILPLLIDFTLKNLITVLGAIGLALGFAFKDYVSSIIAGIVAIYERTYRPGDWVKVDQAYGEVRSSGLRALKVLTPDDTIVTIPHAKLWDTNIYNDNTGARDLLCVADFYLDPRHEARLVRETLYDVALTSIFVQLDHSITVIVAEKPWGTHYRLKAYPMDGRDQFLFISDLTVRGKAALVALGTNPAQGWLAFQSESGTEDFE</sequence>
<feature type="domain" description="Mechanosensitive ion channel transmembrane helices 2/3" evidence="9">
    <location>
        <begin position="60"/>
        <end position="101"/>
    </location>
</feature>
<keyword evidence="11" id="KW-1185">Reference proteome</keyword>
<dbReference type="eggNOG" id="COG0668">
    <property type="taxonomic scope" value="Bacteria"/>
</dbReference>
<name>D8K6Q8_NITWC</name>
<dbReference type="Gene3D" id="1.10.287.1260">
    <property type="match status" value="1"/>
</dbReference>
<dbReference type="SUPFAM" id="SSF82861">
    <property type="entry name" value="Mechanosensitive channel protein MscS (YggB), transmembrane region"/>
    <property type="match status" value="1"/>
</dbReference>
<keyword evidence="4 7" id="KW-0812">Transmembrane</keyword>
<dbReference type="InterPro" id="IPR045275">
    <property type="entry name" value="MscS_archaea/bacteria_type"/>
</dbReference>
<comment type="function">
    <text evidence="7">Mechanosensitive channel that participates in the regulation of osmotic pressure changes within the cell, opening in response to stretch forces in the membrane lipid bilayer, without the need for other proteins. Contributes to normal resistance to hypoosmotic shock. Forms an ion channel of 1.0 nanosiemens conductance with a slight preference for anions.</text>
</comment>
<dbReference type="InterPro" id="IPR023408">
    <property type="entry name" value="MscS_beta-dom_sf"/>
</dbReference>
<dbReference type="InterPro" id="IPR049142">
    <property type="entry name" value="MS_channel_1st"/>
</dbReference>
<comment type="caution">
    <text evidence="7">Lacks conserved residue(s) required for the propagation of feature annotation.</text>
</comment>
<protein>
    <recommendedName>
        <fullName evidence="7">Small-conductance mechanosensitive channel</fullName>
    </recommendedName>
</protein>
<evidence type="ECO:0000256" key="1">
    <source>
        <dbReference type="ARBA" id="ARBA00004651"/>
    </source>
</evidence>
<gene>
    <name evidence="10" type="ordered locus">Nwat_1715</name>
</gene>
<evidence type="ECO:0000256" key="4">
    <source>
        <dbReference type="ARBA" id="ARBA00022692"/>
    </source>
</evidence>
<evidence type="ECO:0000259" key="8">
    <source>
        <dbReference type="Pfam" id="PF00924"/>
    </source>
</evidence>
<dbReference type="Proteomes" id="UP000000393">
    <property type="component" value="Chromosome"/>
</dbReference>
<keyword evidence="7" id="KW-0813">Transport</keyword>
<dbReference type="InterPro" id="IPR011014">
    <property type="entry name" value="MscS_channel_TM-2"/>
</dbReference>
<comment type="subunit">
    <text evidence="7">Homoheptamer.</text>
</comment>
<dbReference type="InterPro" id="IPR006685">
    <property type="entry name" value="MscS_channel_2nd"/>
</dbReference>
<dbReference type="KEGG" id="nwa:Nwat_1715"/>
<dbReference type="STRING" id="105559.Nwat_1715"/>
<feature type="domain" description="Mechanosensitive ion channel MscS" evidence="8">
    <location>
        <begin position="102"/>
        <end position="166"/>
    </location>
</feature>
<dbReference type="Gene3D" id="2.30.30.60">
    <property type="match status" value="1"/>
</dbReference>
<keyword evidence="7" id="KW-0406">Ion transport</keyword>
<evidence type="ECO:0000256" key="5">
    <source>
        <dbReference type="ARBA" id="ARBA00022989"/>
    </source>
</evidence>
<dbReference type="InterPro" id="IPR010920">
    <property type="entry name" value="LSM_dom_sf"/>
</dbReference>
<comment type="similarity">
    <text evidence="2 7">Belongs to the MscS (TC 1.A.23) family.</text>
</comment>
<evidence type="ECO:0000256" key="2">
    <source>
        <dbReference type="ARBA" id="ARBA00008017"/>
    </source>
</evidence>
<evidence type="ECO:0000313" key="10">
    <source>
        <dbReference type="EMBL" id="ADJ28585.1"/>
    </source>
</evidence>
<accession>D8K6Q8</accession>
<evidence type="ECO:0000259" key="9">
    <source>
        <dbReference type="Pfam" id="PF21088"/>
    </source>
</evidence>
<evidence type="ECO:0000256" key="3">
    <source>
        <dbReference type="ARBA" id="ARBA00022475"/>
    </source>
</evidence>
<dbReference type="EMBL" id="CP002086">
    <property type="protein sequence ID" value="ADJ28585.1"/>
    <property type="molecule type" value="Genomic_DNA"/>
</dbReference>
<proteinExistence type="inferred from homology"/>
<dbReference type="Pfam" id="PF21088">
    <property type="entry name" value="MS_channel_1st"/>
    <property type="match status" value="1"/>
</dbReference>
<evidence type="ECO:0000256" key="6">
    <source>
        <dbReference type="ARBA" id="ARBA00023136"/>
    </source>
</evidence>
<dbReference type="AlphaFoldDB" id="D8K6Q8"/>
<dbReference type="Pfam" id="PF00924">
    <property type="entry name" value="MS_channel_2nd"/>
    <property type="match status" value="1"/>
</dbReference>
<keyword evidence="5 7" id="KW-1133">Transmembrane helix</keyword>
<evidence type="ECO:0000256" key="7">
    <source>
        <dbReference type="RuleBase" id="RU369025"/>
    </source>
</evidence>
<organism evidence="10 11">
    <name type="scientific">Nitrosococcus watsoni (strain C-113)</name>
    <dbReference type="NCBI Taxonomy" id="105559"/>
    <lineage>
        <taxon>Bacteria</taxon>
        <taxon>Pseudomonadati</taxon>
        <taxon>Pseudomonadota</taxon>
        <taxon>Gammaproteobacteria</taxon>
        <taxon>Chromatiales</taxon>
        <taxon>Chromatiaceae</taxon>
        <taxon>Nitrosococcus</taxon>
    </lineage>
</organism>